<dbReference type="InterPro" id="IPR020103">
    <property type="entry name" value="PsdUridine_synth_cat_dom_sf"/>
</dbReference>
<dbReference type="PROSITE" id="PS01129">
    <property type="entry name" value="PSI_RLU"/>
    <property type="match status" value="1"/>
</dbReference>
<dbReference type="EMBL" id="QSGO01000005">
    <property type="protein sequence ID" value="RHB35901.1"/>
    <property type="molecule type" value="Genomic_DNA"/>
</dbReference>
<dbReference type="PANTHER" id="PTHR21600">
    <property type="entry name" value="MITOCHONDRIAL RNA PSEUDOURIDINE SYNTHASE"/>
    <property type="match status" value="1"/>
</dbReference>
<name>A0A413VQQ8_9BACE</name>
<sequence>MLHPFIHKVTHLPLPEQFTYPFHYTPHPLCLIATEEVQDYIKTQKQWEQELQQGKMFGVLVVQAPNGEIGYLAAFSGNLAGKNLHSYFVPPVYDLLQPDGFFRIEEEKISAINIQIRQLQEDSSYLALKQKLTEENILNRQAITQAKAALKVAKEARELRRANHPNEAEQAAMIRESQHQKAEFKRLEKYWKDRITALQKETDDYTAKIEALKNERKIRSAALQQKLFEQFKMLNANGEIKNLCTIFKQTVQKTPPAGAGECAAPKLLQYAYLHQLKPIAMAEFWWGNSPKAEIRHHGYYYPACKGKCEPILKHMLQGLDVEPNPLSNDLHKKITLEVLFEDEQLLVVNKPAGMLSVPGKGEINSVYQHLRTQYPDATGPMIVHRLDMATSGILLIAKTKETHQNLQAQFKNRTVKKRYIALLDGIIAPDEGVLNLPICPDPLDRPRQIVNKEYGKTAITKYQVLERNESQTRIAFYPLTGRTHQLRVHAAHPLGLNCPITGDELYGKQADRLYLHAEYLEFVHPVSGEIIRIERKADF</sequence>
<comment type="similarity">
    <text evidence="1">Belongs to the pseudouridine synthase RluA family.</text>
</comment>
<dbReference type="InterPro" id="IPR006225">
    <property type="entry name" value="PsdUridine_synth_RluC/D"/>
</dbReference>
<dbReference type="InterPro" id="IPR050188">
    <property type="entry name" value="RluA_PseudoU_synthase"/>
</dbReference>
<dbReference type="GO" id="GO:0003723">
    <property type="term" value="F:RNA binding"/>
    <property type="evidence" value="ECO:0007669"/>
    <property type="project" value="InterPro"/>
</dbReference>
<accession>A0A413VQQ8</accession>
<dbReference type="SUPFAM" id="SSF55120">
    <property type="entry name" value="Pseudouridine synthase"/>
    <property type="match status" value="1"/>
</dbReference>
<feature type="domain" description="Pseudouridine synthase RsuA/RluA-like" evidence="3">
    <location>
        <begin position="344"/>
        <end position="492"/>
    </location>
</feature>
<dbReference type="Gene3D" id="3.30.2350.10">
    <property type="entry name" value="Pseudouridine synthase"/>
    <property type="match status" value="1"/>
</dbReference>
<dbReference type="PANTHER" id="PTHR21600:SF89">
    <property type="entry name" value="RIBOSOMAL LARGE SUBUNIT PSEUDOURIDINE SYNTHASE A"/>
    <property type="match status" value="1"/>
</dbReference>
<dbReference type="CDD" id="cd02869">
    <property type="entry name" value="PseudoU_synth_RluA_like"/>
    <property type="match status" value="1"/>
</dbReference>
<gene>
    <name evidence="4" type="ORF">DW888_08615</name>
</gene>
<dbReference type="InterPro" id="IPR006224">
    <property type="entry name" value="PsdUridine_synth_RluA-like_CS"/>
</dbReference>
<dbReference type="GO" id="GO:0000455">
    <property type="term" value="P:enzyme-directed rRNA pseudouridine synthesis"/>
    <property type="evidence" value="ECO:0007669"/>
    <property type="project" value="TreeGrafter"/>
</dbReference>
<evidence type="ECO:0000256" key="2">
    <source>
        <dbReference type="PIRSR" id="PIRSR606225-1"/>
    </source>
</evidence>
<dbReference type="GO" id="GO:0140098">
    <property type="term" value="F:catalytic activity, acting on RNA"/>
    <property type="evidence" value="ECO:0007669"/>
    <property type="project" value="UniProtKB-ARBA"/>
</dbReference>
<dbReference type="InterPro" id="IPR006145">
    <property type="entry name" value="PsdUridine_synth_RsuA/RluA"/>
</dbReference>
<evidence type="ECO:0000259" key="3">
    <source>
        <dbReference type="Pfam" id="PF00849"/>
    </source>
</evidence>
<reference evidence="4 5" key="1">
    <citation type="submission" date="2018-08" db="EMBL/GenBank/DDBJ databases">
        <title>A genome reference for cultivated species of the human gut microbiota.</title>
        <authorList>
            <person name="Zou Y."/>
            <person name="Xue W."/>
            <person name="Luo G."/>
        </authorList>
    </citation>
    <scope>NUCLEOTIDE SEQUENCE [LARGE SCALE GENOMIC DNA]</scope>
    <source>
        <strain evidence="4 5">AM40-30BH</strain>
    </source>
</reference>
<evidence type="ECO:0000313" key="4">
    <source>
        <dbReference type="EMBL" id="RHB35901.1"/>
    </source>
</evidence>
<dbReference type="RefSeq" id="WP_122201333.1">
    <property type="nucleotide sequence ID" value="NZ_CABJFV010000005.1"/>
</dbReference>
<comment type="caution">
    <text evidence="4">The sequence shown here is derived from an EMBL/GenBank/DDBJ whole genome shotgun (WGS) entry which is preliminary data.</text>
</comment>
<dbReference type="NCBIfam" id="TIGR00005">
    <property type="entry name" value="rluA_subfam"/>
    <property type="match status" value="1"/>
</dbReference>
<protein>
    <submittedName>
        <fullName evidence="4">RluA family pseudouridine synthase</fullName>
    </submittedName>
</protein>
<dbReference type="AlphaFoldDB" id="A0A413VQQ8"/>
<proteinExistence type="inferred from homology"/>
<dbReference type="Pfam" id="PF00849">
    <property type="entry name" value="PseudoU_synth_2"/>
    <property type="match status" value="1"/>
</dbReference>
<dbReference type="Proteomes" id="UP000284379">
    <property type="component" value="Unassembled WGS sequence"/>
</dbReference>
<evidence type="ECO:0000313" key="5">
    <source>
        <dbReference type="Proteomes" id="UP000284379"/>
    </source>
</evidence>
<organism evidence="4 5">
    <name type="scientific">Bacteroides nordii</name>
    <dbReference type="NCBI Taxonomy" id="291645"/>
    <lineage>
        <taxon>Bacteria</taxon>
        <taxon>Pseudomonadati</taxon>
        <taxon>Bacteroidota</taxon>
        <taxon>Bacteroidia</taxon>
        <taxon>Bacteroidales</taxon>
        <taxon>Bacteroidaceae</taxon>
        <taxon>Bacteroides</taxon>
    </lineage>
</organism>
<dbReference type="GO" id="GO:0009982">
    <property type="term" value="F:pseudouridine synthase activity"/>
    <property type="evidence" value="ECO:0007669"/>
    <property type="project" value="InterPro"/>
</dbReference>
<feature type="active site" evidence="2">
    <location>
        <position position="387"/>
    </location>
</feature>
<evidence type="ECO:0000256" key="1">
    <source>
        <dbReference type="ARBA" id="ARBA00010876"/>
    </source>
</evidence>